<gene>
    <name evidence="6" type="ORF">M6B38_179925</name>
</gene>
<evidence type="ECO:0000256" key="5">
    <source>
        <dbReference type="SAM" id="MobiDB-lite"/>
    </source>
</evidence>
<dbReference type="InterPro" id="IPR051370">
    <property type="entry name" value="PPIase_Pin1"/>
</dbReference>
<organism evidence="6 7">
    <name type="scientific">Iris pallida</name>
    <name type="common">Sweet iris</name>
    <dbReference type="NCBI Taxonomy" id="29817"/>
    <lineage>
        <taxon>Eukaryota</taxon>
        <taxon>Viridiplantae</taxon>
        <taxon>Streptophyta</taxon>
        <taxon>Embryophyta</taxon>
        <taxon>Tracheophyta</taxon>
        <taxon>Spermatophyta</taxon>
        <taxon>Magnoliopsida</taxon>
        <taxon>Liliopsida</taxon>
        <taxon>Asparagales</taxon>
        <taxon>Iridaceae</taxon>
        <taxon>Iridoideae</taxon>
        <taxon>Irideae</taxon>
        <taxon>Iris</taxon>
    </lineage>
</organism>
<dbReference type="InterPro" id="IPR046357">
    <property type="entry name" value="PPIase_dom_sf"/>
</dbReference>
<feature type="compositionally biased region" description="Basic and acidic residues" evidence="5">
    <location>
        <begin position="31"/>
        <end position="44"/>
    </location>
</feature>
<proteinExistence type="predicted"/>
<feature type="region of interest" description="Disordered" evidence="5">
    <location>
        <begin position="24"/>
        <end position="44"/>
    </location>
</feature>
<dbReference type="EC" id="5.2.1.8" evidence="2"/>
<reference evidence="6" key="2">
    <citation type="submission" date="2023-04" db="EMBL/GenBank/DDBJ databases">
        <authorList>
            <person name="Bruccoleri R.E."/>
            <person name="Oakeley E.J."/>
            <person name="Faust A.-M."/>
            <person name="Dessus-Babus S."/>
            <person name="Altorfer M."/>
            <person name="Burckhardt D."/>
            <person name="Oertli M."/>
            <person name="Naumann U."/>
            <person name="Petersen F."/>
            <person name="Wong J."/>
        </authorList>
    </citation>
    <scope>NUCLEOTIDE SEQUENCE</scope>
    <source>
        <strain evidence="6">GSM-AAB239-AS_SAM_17_03QT</strain>
        <tissue evidence="6">Leaf</tissue>
    </source>
</reference>
<dbReference type="Gene3D" id="3.10.50.40">
    <property type="match status" value="1"/>
</dbReference>
<protein>
    <recommendedName>
        <fullName evidence="2">peptidylprolyl isomerase</fullName>
        <ecNumber evidence="2">5.2.1.8</ecNumber>
    </recommendedName>
</protein>
<comment type="catalytic activity">
    <reaction evidence="1">
        <text>[protein]-peptidylproline (omega=180) = [protein]-peptidylproline (omega=0)</text>
        <dbReference type="Rhea" id="RHEA:16237"/>
        <dbReference type="Rhea" id="RHEA-COMP:10747"/>
        <dbReference type="Rhea" id="RHEA-COMP:10748"/>
        <dbReference type="ChEBI" id="CHEBI:83833"/>
        <dbReference type="ChEBI" id="CHEBI:83834"/>
        <dbReference type="EC" id="5.2.1.8"/>
    </reaction>
</comment>
<dbReference type="EMBL" id="JANAVB010035417">
    <property type="protein sequence ID" value="KAJ6805595.1"/>
    <property type="molecule type" value="Genomic_DNA"/>
</dbReference>
<accession>A0AAX6EP58</accession>
<evidence type="ECO:0000313" key="7">
    <source>
        <dbReference type="Proteomes" id="UP001140949"/>
    </source>
</evidence>
<evidence type="ECO:0000256" key="4">
    <source>
        <dbReference type="ARBA" id="ARBA00023235"/>
    </source>
</evidence>
<reference evidence="6" key="1">
    <citation type="journal article" date="2023" name="GigaByte">
        <title>Genome assembly of the bearded iris, Iris pallida Lam.</title>
        <authorList>
            <person name="Bruccoleri R.E."/>
            <person name="Oakeley E.J."/>
            <person name="Faust A.M.E."/>
            <person name="Altorfer M."/>
            <person name="Dessus-Babus S."/>
            <person name="Burckhardt D."/>
            <person name="Oertli M."/>
            <person name="Naumann U."/>
            <person name="Petersen F."/>
            <person name="Wong J."/>
        </authorList>
    </citation>
    <scope>NUCLEOTIDE SEQUENCE</scope>
    <source>
        <strain evidence="6">GSM-AAB239-AS_SAM_17_03QT</strain>
    </source>
</reference>
<sequence>MQKLIRKAEIRGQSLLIEPRKKTRTTITTSKKRERERWGKMTSHEKVRASHVLIIHDGLRRKASWKDPEGSTISTTWDAVIARLVALRQDIDSGAGRFEDIAPNTPTVVRQAQG</sequence>
<dbReference type="PANTHER" id="PTHR10657:SF4">
    <property type="entry name" value="PEPTIDYL-PROLYL CIS-TRANS ISOMERASE-RELATED"/>
    <property type="match status" value="1"/>
</dbReference>
<keyword evidence="3" id="KW-0697">Rotamase</keyword>
<evidence type="ECO:0000313" key="6">
    <source>
        <dbReference type="EMBL" id="KAJ6805595.1"/>
    </source>
</evidence>
<evidence type="ECO:0000256" key="3">
    <source>
        <dbReference type="ARBA" id="ARBA00023110"/>
    </source>
</evidence>
<dbReference type="GO" id="GO:0003755">
    <property type="term" value="F:peptidyl-prolyl cis-trans isomerase activity"/>
    <property type="evidence" value="ECO:0007669"/>
    <property type="project" value="UniProtKB-KW"/>
</dbReference>
<dbReference type="GO" id="GO:0005634">
    <property type="term" value="C:nucleus"/>
    <property type="evidence" value="ECO:0007669"/>
    <property type="project" value="TreeGrafter"/>
</dbReference>
<comment type="caution">
    <text evidence="6">The sequence shown here is derived from an EMBL/GenBank/DDBJ whole genome shotgun (WGS) entry which is preliminary data.</text>
</comment>
<name>A0AAX6EP58_IRIPA</name>
<dbReference type="Proteomes" id="UP001140949">
    <property type="component" value="Unassembled WGS sequence"/>
</dbReference>
<dbReference type="PANTHER" id="PTHR10657">
    <property type="entry name" value="PEPTIDYL-PROLYL CIS-TRANS ISOMERASE"/>
    <property type="match status" value="1"/>
</dbReference>
<dbReference type="GO" id="GO:0005829">
    <property type="term" value="C:cytosol"/>
    <property type="evidence" value="ECO:0007669"/>
    <property type="project" value="TreeGrafter"/>
</dbReference>
<keyword evidence="4 6" id="KW-0413">Isomerase</keyword>
<evidence type="ECO:0000256" key="2">
    <source>
        <dbReference type="ARBA" id="ARBA00013194"/>
    </source>
</evidence>
<dbReference type="AlphaFoldDB" id="A0AAX6EP58"/>
<evidence type="ECO:0000256" key="1">
    <source>
        <dbReference type="ARBA" id="ARBA00000971"/>
    </source>
</evidence>
<keyword evidence="7" id="KW-1185">Reference proteome</keyword>